<dbReference type="Pfam" id="PF07963">
    <property type="entry name" value="N_methyl"/>
    <property type="match status" value="1"/>
</dbReference>
<evidence type="ECO:0000313" key="3">
    <source>
        <dbReference type="Proteomes" id="UP000442619"/>
    </source>
</evidence>
<proteinExistence type="predicted"/>
<keyword evidence="1" id="KW-0472">Membrane</keyword>
<protein>
    <submittedName>
        <fullName evidence="2">Type II secretion system protein</fullName>
    </submittedName>
</protein>
<gene>
    <name evidence="2" type="ORF">FYJ79_02340</name>
</gene>
<feature type="transmembrane region" description="Helical" evidence="1">
    <location>
        <begin position="12"/>
        <end position="34"/>
    </location>
</feature>
<name>A0A844FSL6_9FIRM</name>
<organism evidence="2 3">
    <name type="scientific">Sharpea porci</name>
    <dbReference type="NCBI Taxonomy" id="2652286"/>
    <lineage>
        <taxon>Bacteria</taxon>
        <taxon>Bacillati</taxon>
        <taxon>Bacillota</taxon>
        <taxon>Erysipelotrichia</taxon>
        <taxon>Erysipelotrichales</taxon>
        <taxon>Coprobacillaceae</taxon>
        <taxon>Sharpea</taxon>
    </lineage>
</organism>
<dbReference type="AlphaFoldDB" id="A0A844FSL6"/>
<sequence>MDRLMLASKKGFTLIEMIFVLSITLIISSITLFFRKPHANVQTQITQVSQAFHLARSTAMIKHETVSVVCQRNRVDINSNHYHKEVILDSNYQFTNNYQFTFNASGHIKIARSVKLRTPFKVYEFVFQLGSGTFYVK</sequence>
<dbReference type="SUPFAM" id="SSF54523">
    <property type="entry name" value="Pili subunits"/>
    <property type="match status" value="1"/>
</dbReference>
<reference evidence="2 3" key="1">
    <citation type="submission" date="2019-08" db="EMBL/GenBank/DDBJ databases">
        <title>In-depth cultivation of the pig gut microbiome towards novel bacterial diversity and tailored functional studies.</title>
        <authorList>
            <person name="Wylensek D."/>
            <person name="Hitch T.C.A."/>
            <person name="Clavel T."/>
        </authorList>
    </citation>
    <scope>NUCLEOTIDE SEQUENCE [LARGE SCALE GENOMIC DNA]</scope>
    <source>
        <strain evidence="2 3">CA-Schmier-601-WT-3</strain>
    </source>
</reference>
<evidence type="ECO:0000313" key="2">
    <source>
        <dbReference type="EMBL" id="MST88430.1"/>
    </source>
</evidence>
<comment type="caution">
    <text evidence="2">The sequence shown here is derived from an EMBL/GenBank/DDBJ whole genome shotgun (WGS) entry which is preliminary data.</text>
</comment>
<keyword evidence="3" id="KW-1185">Reference proteome</keyword>
<dbReference type="GO" id="GO:0030420">
    <property type="term" value="P:establishment of competence for transformation"/>
    <property type="evidence" value="ECO:0007669"/>
    <property type="project" value="InterPro"/>
</dbReference>
<dbReference type="NCBIfam" id="TIGR02532">
    <property type="entry name" value="IV_pilin_GFxxxE"/>
    <property type="match status" value="1"/>
</dbReference>
<accession>A0A844FSL6</accession>
<dbReference type="EMBL" id="VUNM01000002">
    <property type="protein sequence ID" value="MST88430.1"/>
    <property type="molecule type" value="Genomic_DNA"/>
</dbReference>
<dbReference type="PIRSF" id="PIRSF021292">
    <property type="entry name" value="Competence_ComGD"/>
    <property type="match status" value="1"/>
</dbReference>
<dbReference type="InterPro" id="IPR016785">
    <property type="entry name" value="ComGD"/>
</dbReference>
<keyword evidence="1" id="KW-1133">Transmembrane helix</keyword>
<keyword evidence="1" id="KW-0812">Transmembrane</keyword>
<dbReference type="PROSITE" id="PS00409">
    <property type="entry name" value="PROKAR_NTER_METHYL"/>
    <property type="match status" value="1"/>
</dbReference>
<dbReference type="NCBIfam" id="NF040982">
    <property type="entry name" value="ComGD"/>
    <property type="match status" value="1"/>
</dbReference>
<dbReference type="InterPro" id="IPR045584">
    <property type="entry name" value="Pilin-like"/>
</dbReference>
<dbReference type="InterPro" id="IPR012902">
    <property type="entry name" value="N_methyl_site"/>
</dbReference>
<dbReference type="Proteomes" id="UP000442619">
    <property type="component" value="Unassembled WGS sequence"/>
</dbReference>
<evidence type="ECO:0000256" key="1">
    <source>
        <dbReference type="SAM" id="Phobius"/>
    </source>
</evidence>